<evidence type="ECO:0000259" key="5">
    <source>
        <dbReference type="SMART" id="SM01010"/>
    </source>
</evidence>
<comment type="subcellular location">
    <subcellularLocation>
        <location evidence="1">Cytoplasm</location>
    </subcellularLocation>
</comment>
<proteinExistence type="inferred from homology"/>
<evidence type="ECO:0000256" key="3">
    <source>
        <dbReference type="ARBA" id="ARBA00022490"/>
    </source>
</evidence>
<dbReference type="InterPro" id="IPR032640">
    <property type="entry name" value="AMPK1_CBM"/>
</dbReference>
<dbReference type="PANTHER" id="PTHR10343:SF84">
    <property type="entry name" value="5'-AMP-ACTIVATED PROTEIN KINASE SUBUNIT BETA-1"/>
    <property type="match status" value="1"/>
</dbReference>
<organism evidence="6 7">
    <name type="scientific">Tothia fuscella</name>
    <dbReference type="NCBI Taxonomy" id="1048955"/>
    <lineage>
        <taxon>Eukaryota</taxon>
        <taxon>Fungi</taxon>
        <taxon>Dikarya</taxon>
        <taxon>Ascomycota</taxon>
        <taxon>Pezizomycotina</taxon>
        <taxon>Dothideomycetes</taxon>
        <taxon>Pleosporomycetidae</taxon>
        <taxon>Venturiales</taxon>
        <taxon>Cylindrosympodiaceae</taxon>
        <taxon>Tothia</taxon>
    </lineage>
</organism>
<dbReference type="Gene3D" id="6.20.250.60">
    <property type="match status" value="1"/>
</dbReference>
<sequence>MGNQESKPKQQQHKRVQSSPAKSSPLPKPIDIAAPPADKQAQIPQQNEPLSPSVVRSASLADESYQLPSAQYNRPPRLPLPIEEELHTPGSPILSPADVAAVEPLDGLPKRSSLLSNIAADEDDLGDDVDILAGGLHPPVPTLIEWREAGNKVYVTGTFAGWDRKFRLKENKHPGALSATIHLQPGTHHVRFIVDNDLKLSKFMPTAVDFTNYLVNYIEVVPETDKAAAPVEGADVPSGDKQPPQPVQPSDPRPIEYRAPPGVHPPHVLPPTPELVAVPPKEASPKPAVNPTSQAVQVAPVPEKKYHSEIPRFLLDIDTPEDSSRYARANAVLNTAPTPPTLPMFLNKSILNGTTPMKDDASVLNMPNHTMLNHLATSSIKQKVLATSATTRYKRKFLTTIMYKPTSSVGE</sequence>
<dbReference type="Pfam" id="PF04739">
    <property type="entry name" value="AMPKBI"/>
    <property type="match status" value="1"/>
</dbReference>
<feature type="region of interest" description="Disordered" evidence="4">
    <location>
        <begin position="1"/>
        <end position="77"/>
    </location>
</feature>
<gene>
    <name evidence="6" type="ORF">EJ08DRAFT_668293</name>
</gene>
<dbReference type="PANTHER" id="PTHR10343">
    <property type="entry name" value="5'-AMP-ACTIVATED PROTEIN KINASE , BETA SUBUNIT"/>
    <property type="match status" value="1"/>
</dbReference>
<feature type="compositionally biased region" description="Pro residues" evidence="4">
    <location>
        <begin position="243"/>
        <end position="252"/>
    </location>
</feature>
<dbReference type="GO" id="GO:0005737">
    <property type="term" value="C:cytoplasm"/>
    <property type="evidence" value="ECO:0007669"/>
    <property type="project" value="UniProtKB-SubCell"/>
</dbReference>
<dbReference type="SMART" id="SM01010">
    <property type="entry name" value="AMPKBI"/>
    <property type="match status" value="1"/>
</dbReference>
<keyword evidence="3" id="KW-0963">Cytoplasm</keyword>
<comment type="similarity">
    <text evidence="2">Belongs to the 5'-AMP-activated protein kinase beta subunit family.</text>
</comment>
<evidence type="ECO:0000256" key="2">
    <source>
        <dbReference type="ARBA" id="ARBA00010926"/>
    </source>
</evidence>
<evidence type="ECO:0000256" key="4">
    <source>
        <dbReference type="SAM" id="MobiDB-lite"/>
    </source>
</evidence>
<dbReference type="GO" id="GO:0005634">
    <property type="term" value="C:nucleus"/>
    <property type="evidence" value="ECO:0007669"/>
    <property type="project" value="TreeGrafter"/>
</dbReference>
<evidence type="ECO:0000313" key="6">
    <source>
        <dbReference type="EMBL" id="KAF2434901.1"/>
    </source>
</evidence>
<dbReference type="CDD" id="cd02859">
    <property type="entry name" value="E_set_AMPKbeta_like_N"/>
    <property type="match status" value="1"/>
</dbReference>
<name>A0A9P4U2U9_9PEZI</name>
<dbReference type="InterPro" id="IPR014756">
    <property type="entry name" value="Ig_E-set"/>
</dbReference>
<reference evidence="6" key="1">
    <citation type="journal article" date="2020" name="Stud. Mycol.">
        <title>101 Dothideomycetes genomes: a test case for predicting lifestyles and emergence of pathogens.</title>
        <authorList>
            <person name="Haridas S."/>
            <person name="Albert R."/>
            <person name="Binder M."/>
            <person name="Bloem J."/>
            <person name="Labutti K."/>
            <person name="Salamov A."/>
            <person name="Andreopoulos B."/>
            <person name="Baker S."/>
            <person name="Barry K."/>
            <person name="Bills G."/>
            <person name="Bluhm B."/>
            <person name="Cannon C."/>
            <person name="Castanera R."/>
            <person name="Culley D."/>
            <person name="Daum C."/>
            <person name="Ezra D."/>
            <person name="Gonzalez J."/>
            <person name="Henrissat B."/>
            <person name="Kuo A."/>
            <person name="Liang C."/>
            <person name="Lipzen A."/>
            <person name="Lutzoni F."/>
            <person name="Magnuson J."/>
            <person name="Mondo S."/>
            <person name="Nolan M."/>
            <person name="Ohm R."/>
            <person name="Pangilinan J."/>
            <person name="Park H.-J."/>
            <person name="Ramirez L."/>
            <person name="Alfaro M."/>
            <person name="Sun H."/>
            <person name="Tritt A."/>
            <person name="Yoshinaga Y."/>
            <person name="Zwiers L.-H."/>
            <person name="Turgeon B."/>
            <person name="Goodwin S."/>
            <person name="Spatafora J."/>
            <person name="Crous P."/>
            <person name="Grigoriev I."/>
        </authorList>
    </citation>
    <scope>NUCLEOTIDE SEQUENCE</scope>
    <source>
        <strain evidence="6">CBS 130266</strain>
    </source>
</reference>
<keyword evidence="7" id="KW-1185">Reference proteome</keyword>
<feature type="domain" description="Association with the SNF1 complex (ASC)" evidence="5">
    <location>
        <begin position="299"/>
        <end position="406"/>
    </location>
</feature>
<dbReference type="AlphaFoldDB" id="A0A9P4U2U9"/>
<comment type="caution">
    <text evidence="6">The sequence shown here is derived from an EMBL/GenBank/DDBJ whole genome shotgun (WGS) entry which is preliminary data.</text>
</comment>
<dbReference type="GO" id="GO:0019901">
    <property type="term" value="F:protein kinase binding"/>
    <property type="evidence" value="ECO:0007669"/>
    <property type="project" value="TreeGrafter"/>
</dbReference>
<dbReference type="InterPro" id="IPR006828">
    <property type="entry name" value="ASC_dom"/>
</dbReference>
<dbReference type="EMBL" id="MU007015">
    <property type="protein sequence ID" value="KAF2434901.1"/>
    <property type="molecule type" value="Genomic_DNA"/>
</dbReference>
<evidence type="ECO:0000313" key="7">
    <source>
        <dbReference type="Proteomes" id="UP000800235"/>
    </source>
</evidence>
<dbReference type="SUPFAM" id="SSF81296">
    <property type="entry name" value="E set domains"/>
    <property type="match status" value="1"/>
</dbReference>
<dbReference type="Gene3D" id="2.60.40.10">
    <property type="entry name" value="Immunoglobulins"/>
    <property type="match status" value="1"/>
</dbReference>
<dbReference type="InterPro" id="IPR050827">
    <property type="entry name" value="CRP1_MDG1_kinase"/>
</dbReference>
<dbReference type="OrthoDB" id="531008at2759"/>
<dbReference type="GO" id="GO:0031588">
    <property type="term" value="C:nucleotide-activated protein kinase complex"/>
    <property type="evidence" value="ECO:0007669"/>
    <property type="project" value="TreeGrafter"/>
</dbReference>
<feature type="compositionally biased region" description="Pro residues" evidence="4">
    <location>
        <begin position="262"/>
        <end position="273"/>
    </location>
</feature>
<dbReference type="InterPro" id="IPR037256">
    <property type="entry name" value="ASC_dom_sf"/>
</dbReference>
<dbReference type="Proteomes" id="UP000800235">
    <property type="component" value="Unassembled WGS sequence"/>
</dbReference>
<feature type="compositionally biased region" description="Low complexity" evidence="4">
    <location>
        <begin position="18"/>
        <end position="46"/>
    </location>
</feature>
<dbReference type="InterPro" id="IPR013783">
    <property type="entry name" value="Ig-like_fold"/>
</dbReference>
<dbReference type="Pfam" id="PF16561">
    <property type="entry name" value="AMPK1_CBM"/>
    <property type="match status" value="1"/>
</dbReference>
<dbReference type="SUPFAM" id="SSF160219">
    <property type="entry name" value="AMPKBI-like"/>
    <property type="match status" value="1"/>
</dbReference>
<protein>
    <submittedName>
        <fullName evidence="6">AMPKBI-domain-containing protein</fullName>
    </submittedName>
</protein>
<dbReference type="FunFam" id="2.60.40.10:FF:000562">
    <property type="entry name" value="Snf1 kinase complex beta-subunit Gal83"/>
    <property type="match status" value="1"/>
</dbReference>
<feature type="region of interest" description="Disordered" evidence="4">
    <location>
        <begin position="230"/>
        <end position="300"/>
    </location>
</feature>
<accession>A0A9P4U2U9</accession>
<dbReference type="GO" id="GO:0007165">
    <property type="term" value="P:signal transduction"/>
    <property type="evidence" value="ECO:0007669"/>
    <property type="project" value="UniProtKB-ARBA"/>
</dbReference>
<feature type="compositionally biased region" description="Polar residues" evidence="4">
    <location>
        <begin position="47"/>
        <end position="56"/>
    </location>
</feature>
<evidence type="ECO:0000256" key="1">
    <source>
        <dbReference type="ARBA" id="ARBA00004496"/>
    </source>
</evidence>